<dbReference type="OrthoDB" id="6971749at2"/>
<dbReference type="PROSITE" id="PS50931">
    <property type="entry name" value="HTH_LYSR"/>
    <property type="match status" value="1"/>
</dbReference>
<dbReference type="RefSeq" id="WP_124926816.1">
    <property type="nucleotide sequence ID" value="NZ_BMOH01000007.1"/>
</dbReference>
<proteinExistence type="inferred from homology"/>
<comment type="similarity">
    <text evidence="1">Belongs to the LysR transcriptional regulatory family.</text>
</comment>
<dbReference type="AlphaFoldDB" id="A0A3P1SM69"/>
<protein>
    <submittedName>
        <fullName evidence="6">LysR family transcriptional regulator</fullName>
    </submittedName>
</protein>
<dbReference type="Gene3D" id="1.10.10.10">
    <property type="entry name" value="Winged helix-like DNA-binding domain superfamily/Winged helix DNA-binding domain"/>
    <property type="match status" value="1"/>
</dbReference>
<gene>
    <name evidence="6" type="ORF">EHS89_14175</name>
</gene>
<keyword evidence="7" id="KW-1185">Reference proteome</keyword>
<keyword evidence="2" id="KW-0805">Transcription regulation</keyword>
<keyword evidence="3" id="KW-0238">DNA-binding</keyword>
<dbReference type="Pfam" id="PF00126">
    <property type="entry name" value="HTH_1"/>
    <property type="match status" value="1"/>
</dbReference>
<accession>A0A3P1SM69</accession>
<evidence type="ECO:0000259" key="5">
    <source>
        <dbReference type="PROSITE" id="PS50931"/>
    </source>
</evidence>
<evidence type="ECO:0000313" key="6">
    <source>
        <dbReference type="EMBL" id="RRC98236.1"/>
    </source>
</evidence>
<keyword evidence="4" id="KW-0804">Transcription</keyword>
<evidence type="ECO:0000256" key="4">
    <source>
        <dbReference type="ARBA" id="ARBA00023163"/>
    </source>
</evidence>
<reference evidence="6 7" key="1">
    <citation type="submission" date="2018-11" db="EMBL/GenBank/DDBJ databases">
        <title>The draft genome sequence of Amphritea balenae JAMM 1525T.</title>
        <authorList>
            <person name="Fang Z."/>
            <person name="Zhang Y."/>
            <person name="Han X."/>
        </authorList>
    </citation>
    <scope>NUCLEOTIDE SEQUENCE [LARGE SCALE GENOMIC DNA]</scope>
    <source>
        <strain evidence="6 7">JAMM 1525</strain>
    </source>
</reference>
<comment type="caution">
    <text evidence="6">The sequence shown here is derived from an EMBL/GenBank/DDBJ whole genome shotgun (WGS) entry which is preliminary data.</text>
</comment>
<dbReference type="InterPro" id="IPR000847">
    <property type="entry name" value="LysR_HTH_N"/>
</dbReference>
<sequence>MEIRWLDDFIALAKTRNFSRAADERNSTQPTLSRRIKLLEDEMKVTLIDRNSLPLSLTPAGDVFLAAAEQISRIHHETKSRCIDILEQEKGRLTFAATQTLYLGFWKSWLKPFAEQEGIEVDHNLKSTAWMGADFVNAISSGECDLVLCYWHPSIEFIEELNDERFEHIELCEEQLVPVTALDDDGQSLFSLPGTKQQPLSYIGYHASSFMQPVIKQFLQQHPNPPHLLVMNENVHSVSAKAMIKEGFGFGWIPSRLLQNNFRYNRLGLAGGKEWNIPIQIRLYRLKNNPNSNLNQFWQQLKFQINTQGVPQHSLEPECSE</sequence>
<dbReference type="SUPFAM" id="SSF46785">
    <property type="entry name" value="Winged helix' DNA-binding domain"/>
    <property type="match status" value="1"/>
</dbReference>
<dbReference type="InterPro" id="IPR005119">
    <property type="entry name" value="LysR_subst-bd"/>
</dbReference>
<dbReference type="PANTHER" id="PTHR30126">
    <property type="entry name" value="HTH-TYPE TRANSCRIPTIONAL REGULATOR"/>
    <property type="match status" value="1"/>
</dbReference>
<dbReference type="Pfam" id="PF03466">
    <property type="entry name" value="LysR_substrate"/>
    <property type="match status" value="1"/>
</dbReference>
<evidence type="ECO:0000256" key="1">
    <source>
        <dbReference type="ARBA" id="ARBA00009437"/>
    </source>
</evidence>
<evidence type="ECO:0000313" key="7">
    <source>
        <dbReference type="Proteomes" id="UP000267535"/>
    </source>
</evidence>
<name>A0A3P1SM69_9GAMM</name>
<organism evidence="6 7">
    <name type="scientific">Amphritea balenae</name>
    <dbReference type="NCBI Taxonomy" id="452629"/>
    <lineage>
        <taxon>Bacteria</taxon>
        <taxon>Pseudomonadati</taxon>
        <taxon>Pseudomonadota</taxon>
        <taxon>Gammaproteobacteria</taxon>
        <taxon>Oceanospirillales</taxon>
        <taxon>Oceanospirillaceae</taxon>
        <taxon>Amphritea</taxon>
    </lineage>
</organism>
<dbReference type="EMBL" id="RQXV01000008">
    <property type="protein sequence ID" value="RRC98236.1"/>
    <property type="molecule type" value="Genomic_DNA"/>
</dbReference>
<dbReference type="PANTHER" id="PTHR30126:SF2">
    <property type="entry name" value="HTH-TYPE TRANSCRIPTIONAL REGULATOR YJIE"/>
    <property type="match status" value="1"/>
</dbReference>
<evidence type="ECO:0000256" key="2">
    <source>
        <dbReference type="ARBA" id="ARBA00023015"/>
    </source>
</evidence>
<dbReference type="PRINTS" id="PR00039">
    <property type="entry name" value="HTHLYSR"/>
</dbReference>
<dbReference type="GO" id="GO:0003700">
    <property type="term" value="F:DNA-binding transcription factor activity"/>
    <property type="evidence" value="ECO:0007669"/>
    <property type="project" value="InterPro"/>
</dbReference>
<dbReference type="Proteomes" id="UP000267535">
    <property type="component" value="Unassembled WGS sequence"/>
</dbReference>
<feature type="domain" description="HTH lysR-type" evidence="5">
    <location>
        <begin position="1"/>
        <end position="58"/>
    </location>
</feature>
<dbReference type="SUPFAM" id="SSF53850">
    <property type="entry name" value="Periplasmic binding protein-like II"/>
    <property type="match status" value="1"/>
</dbReference>
<dbReference type="InterPro" id="IPR036388">
    <property type="entry name" value="WH-like_DNA-bd_sf"/>
</dbReference>
<evidence type="ECO:0000256" key="3">
    <source>
        <dbReference type="ARBA" id="ARBA00023125"/>
    </source>
</evidence>
<dbReference type="GO" id="GO:0000976">
    <property type="term" value="F:transcription cis-regulatory region binding"/>
    <property type="evidence" value="ECO:0007669"/>
    <property type="project" value="TreeGrafter"/>
</dbReference>
<dbReference type="InterPro" id="IPR036390">
    <property type="entry name" value="WH_DNA-bd_sf"/>
</dbReference>